<sequence>MASLRGERTCAVLCRRKKSQNDTPNVCVLLGRSRPASRTARGCRPARICDPRLHGSTTAGRPTPTRTGSESPCRQAKLRKEPRLGDAIITLPRLEGLEMTCVGARCVKLVRDLQKTPRNFHLVDILSSTDFPSVLEALAVHQDLEELALLYGMSPYIAPGAMHSLRWPSVKKVTARGIPTPLLEHAFQGAVRLHIF</sequence>
<reference evidence="2 3" key="1">
    <citation type="journal article" date="2016" name="Mol. Biol. Evol.">
        <title>Comparative Genomics of Early-Diverging Mushroom-Forming Fungi Provides Insights into the Origins of Lignocellulose Decay Capabilities.</title>
        <authorList>
            <person name="Nagy L.G."/>
            <person name="Riley R."/>
            <person name="Tritt A."/>
            <person name="Adam C."/>
            <person name="Daum C."/>
            <person name="Floudas D."/>
            <person name="Sun H."/>
            <person name="Yadav J.S."/>
            <person name="Pangilinan J."/>
            <person name="Larsson K.H."/>
            <person name="Matsuura K."/>
            <person name="Barry K."/>
            <person name="Labutti K."/>
            <person name="Kuo R."/>
            <person name="Ohm R.A."/>
            <person name="Bhattacharya S.S."/>
            <person name="Shirouzu T."/>
            <person name="Yoshinaga Y."/>
            <person name="Martin F.M."/>
            <person name="Grigoriev I.V."/>
            <person name="Hibbett D.S."/>
        </authorList>
    </citation>
    <scope>NUCLEOTIDE SEQUENCE [LARGE SCALE GENOMIC DNA]</scope>
    <source>
        <strain evidence="2 3">L-15889</strain>
    </source>
</reference>
<dbReference type="EMBL" id="KV429069">
    <property type="protein sequence ID" value="KZT68223.1"/>
    <property type="molecule type" value="Genomic_DNA"/>
</dbReference>
<name>A0A165PHH7_9APHY</name>
<gene>
    <name evidence="2" type="ORF">DAEQUDRAFT_345451</name>
</gene>
<keyword evidence="3" id="KW-1185">Reference proteome</keyword>
<feature type="region of interest" description="Disordered" evidence="1">
    <location>
        <begin position="53"/>
        <end position="72"/>
    </location>
</feature>
<dbReference type="Proteomes" id="UP000076727">
    <property type="component" value="Unassembled WGS sequence"/>
</dbReference>
<dbReference type="AlphaFoldDB" id="A0A165PHH7"/>
<protein>
    <submittedName>
        <fullName evidence="2">Uncharacterized protein</fullName>
    </submittedName>
</protein>
<feature type="compositionally biased region" description="Low complexity" evidence="1">
    <location>
        <begin position="56"/>
        <end position="69"/>
    </location>
</feature>
<accession>A0A165PHH7</accession>
<evidence type="ECO:0000313" key="3">
    <source>
        <dbReference type="Proteomes" id="UP000076727"/>
    </source>
</evidence>
<evidence type="ECO:0000256" key="1">
    <source>
        <dbReference type="SAM" id="MobiDB-lite"/>
    </source>
</evidence>
<proteinExistence type="predicted"/>
<evidence type="ECO:0000313" key="2">
    <source>
        <dbReference type="EMBL" id="KZT68223.1"/>
    </source>
</evidence>
<organism evidence="2 3">
    <name type="scientific">Daedalea quercina L-15889</name>
    <dbReference type="NCBI Taxonomy" id="1314783"/>
    <lineage>
        <taxon>Eukaryota</taxon>
        <taxon>Fungi</taxon>
        <taxon>Dikarya</taxon>
        <taxon>Basidiomycota</taxon>
        <taxon>Agaricomycotina</taxon>
        <taxon>Agaricomycetes</taxon>
        <taxon>Polyporales</taxon>
        <taxon>Fomitopsis</taxon>
    </lineage>
</organism>